<gene>
    <name evidence="4" type="ORF">C272_09264</name>
</gene>
<evidence type="ECO:0000256" key="1">
    <source>
        <dbReference type="ARBA" id="ARBA00023450"/>
    </source>
</evidence>
<comment type="similarity">
    <text evidence="1">Belongs to the Rv1128c/1148c/1588c/1702c/1945/3466 family.</text>
</comment>
<feature type="compositionally biased region" description="Pro residues" evidence="2">
    <location>
        <begin position="470"/>
        <end position="502"/>
    </location>
</feature>
<accession>K9AHX9</accession>
<dbReference type="InterPro" id="IPR002711">
    <property type="entry name" value="HNH"/>
</dbReference>
<dbReference type="SMART" id="SM00507">
    <property type="entry name" value="HNHc"/>
    <property type="match status" value="1"/>
</dbReference>
<evidence type="ECO:0000313" key="4">
    <source>
        <dbReference type="EMBL" id="EKU46888.1"/>
    </source>
</evidence>
<dbReference type="Pfam" id="PF02720">
    <property type="entry name" value="DUF222"/>
    <property type="match status" value="1"/>
</dbReference>
<dbReference type="CDD" id="cd00085">
    <property type="entry name" value="HNHc"/>
    <property type="match status" value="1"/>
</dbReference>
<feature type="region of interest" description="Disordered" evidence="2">
    <location>
        <begin position="414"/>
        <end position="442"/>
    </location>
</feature>
<dbReference type="EMBL" id="AMSP01000007">
    <property type="protein sequence ID" value="EKU46888.1"/>
    <property type="molecule type" value="Genomic_DNA"/>
</dbReference>
<proteinExistence type="inferred from homology"/>
<comment type="caution">
    <text evidence="4">The sequence shown here is derived from an EMBL/GenBank/DDBJ whole genome shotgun (WGS) entry which is preliminary data.</text>
</comment>
<protein>
    <recommendedName>
        <fullName evidence="3">HNH nuclease domain-containing protein</fullName>
    </recommendedName>
</protein>
<dbReference type="InterPro" id="IPR003870">
    <property type="entry name" value="DUF222"/>
</dbReference>
<feature type="domain" description="HNH nuclease" evidence="3">
    <location>
        <begin position="327"/>
        <end position="377"/>
    </location>
</feature>
<organism evidence="4 5">
    <name type="scientific">Brevibacterium casei S18</name>
    <dbReference type="NCBI Taxonomy" id="1229781"/>
    <lineage>
        <taxon>Bacteria</taxon>
        <taxon>Bacillati</taxon>
        <taxon>Actinomycetota</taxon>
        <taxon>Actinomycetes</taxon>
        <taxon>Micrococcales</taxon>
        <taxon>Brevibacteriaceae</taxon>
        <taxon>Brevibacterium</taxon>
    </lineage>
</organism>
<feature type="compositionally biased region" description="Basic and acidic residues" evidence="2">
    <location>
        <begin position="528"/>
        <end position="542"/>
    </location>
</feature>
<dbReference type="InterPro" id="IPR003615">
    <property type="entry name" value="HNH_nuc"/>
</dbReference>
<dbReference type="GO" id="GO:0004519">
    <property type="term" value="F:endonuclease activity"/>
    <property type="evidence" value="ECO:0007669"/>
    <property type="project" value="InterPro"/>
</dbReference>
<name>K9AHX9_9MICO</name>
<evidence type="ECO:0000259" key="3">
    <source>
        <dbReference type="SMART" id="SM00507"/>
    </source>
</evidence>
<dbReference type="GO" id="GO:0003676">
    <property type="term" value="F:nucleic acid binding"/>
    <property type="evidence" value="ECO:0007669"/>
    <property type="project" value="InterPro"/>
</dbReference>
<sequence>MEAESVSDVIADIVRWRETLSALPPARTEREAIDRITALEELTSAAAAAQARETLTFDMHRRNREAEDGVPSDRQGRGVGAEIGLARKVSRARGSRFLGFSRTLLMDLPHTYAALREGEISEEKARLVATETAWLPREKRQQVDERMADRLAEVGVRRLGSEVRALAQKLDQVAAVRHLDRCKEERCVSVRPAPGNMAYLTAFLPMPEAVAAYANFSRAAAARVGTGASGGCTQSQTMADLLVERVTGQDSADAIPLEVLVVMNDETLFDDGDEPAWLPGFGPIPAGAARSLIADDPGAVFLRRMYARPTDGQLVAMESSRREFSGLLRRMITVRDDVCRTPWCEATIKHVDHATPVAAGGATSWDNASGLCAACNYIKELPGWRHRTSATELSVTTPTGHRYTVSTCPIDARSTCPIDARPRSPGTAQEEGQARAPGSPPRTIAILAETAAVPKDERVLIDPSLVAPPQVGPPCAGPPRFGPPRLGPPQVGPPQVGPPRLGPPQVGLASRTGTRPTRRQPLDSAGSVREDSPCERRLRNDLVARAAP</sequence>
<dbReference type="AlphaFoldDB" id="K9AHX9"/>
<dbReference type="RefSeq" id="WP_009378184.1">
    <property type="nucleotide sequence ID" value="NZ_AMSP01000007.1"/>
</dbReference>
<reference evidence="4 5" key="1">
    <citation type="submission" date="2012-09" db="EMBL/GenBank/DDBJ databases">
        <title>Genome Sequence of Brevibacterium casei S18.</title>
        <authorList>
            <person name="Sharma R."/>
            <person name="Singh A."/>
            <person name="Jangir P.K."/>
        </authorList>
    </citation>
    <scope>NUCLEOTIDE SEQUENCE [LARGE SCALE GENOMIC DNA]</scope>
    <source>
        <strain evidence="4 5">S18</strain>
    </source>
</reference>
<dbReference type="Proteomes" id="UP000009879">
    <property type="component" value="Unassembled WGS sequence"/>
</dbReference>
<dbReference type="Pfam" id="PF01844">
    <property type="entry name" value="HNH"/>
    <property type="match status" value="1"/>
</dbReference>
<dbReference type="Gene3D" id="1.10.30.50">
    <property type="match status" value="1"/>
</dbReference>
<evidence type="ECO:0000313" key="5">
    <source>
        <dbReference type="Proteomes" id="UP000009879"/>
    </source>
</evidence>
<dbReference type="PATRIC" id="fig|1229781.4.peg.1856"/>
<keyword evidence="5" id="KW-1185">Reference proteome</keyword>
<evidence type="ECO:0000256" key="2">
    <source>
        <dbReference type="SAM" id="MobiDB-lite"/>
    </source>
</evidence>
<dbReference type="eggNOG" id="COG1403">
    <property type="taxonomic scope" value="Bacteria"/>
</dbReference>
<feature type="region of interest" description="Disordered" evidence="2">
    <location>
        <begin position="465"/>
        <end position="548"/>
    </location>
</feature>
<dbReference type="GO" id="GO:0008270">
    <property type="term" value="F:zinc ion binding"/>
    <property type="evidence" value="ECO:0007669"/>
    <property type="project" value="InterPro"/>
</dbReference>